<dbReference type="SMART" id="SM00710">
    <property type="entry name" value="PbH1"/>
    <property type="match status" value="6"/>
</dbReference>
<organism evidence="3 4">
    <name type="scientific">Thalassotalea fonticola</name>
    <dbReference type="NCBI Taxonomy" id="3065649"/>
    <lineage>
        <taxon>Bacteria</taxon>
        <taxon>Pseudomonadati</taxon>
        <taxon>Pseudomonadota</taxon>
        <taxon>Gammaproteobacteria</taxon>
        <taxon>Alteromonadales</taxon>
        <taxon>Colwelliaceae</taxon>
        <taxon>Thalassotalea</taxon>
    </lineage>
</organism>
<reference evidence="3 4" key="1">
    <citation type="submission" date="2023-09" db="EMBL/GenBank/DDBJ databases">
        <authorList>
            <person name="Qi X."/>
        </authorList>
    </citation>
    <scope>NUCLEOTIDE SEQUENCE [LARGE SCALE GENOMIC DNA]</scope>
    <source>
        <strain evidence="3 4">S1-1</strain>
    </source>
</reference>
<feature type="signal peptide" evidence="1">
    <location>
        <begin position="1"/>
        <end position="20"/>
    </location>
</feature>
<gene>
    <name evidence="3" type="ORF">RI844_12745</name>
</gene>
<dbReference type="InterPro" id="IPR039448">
    <property type="entry name" value="Beta_helix"/>
</dbReference>
<feature type="chain" id="PRO_5045073032" evidence="1">
    <location>
        <begin position="21"/>
        <end position="549"/>
    </location>
</feature>
<accession>A0ABZ0GLJ5</accession>
<evidence type="ECO:0000256" key="1">
    <source>
        <dbReference type="SAM" id="SignalP"/>
    </source>
</evidence>
<dbReference type="Gene3D" id="2.160.20.10">
    <property type="entry name" value="Single-stranded right-handed beta-helix, Pectin lyase-like"/>
    <property type="match status" value="1"/>
</dbReference>
<dbReference type="SUPFAM" id="SSF51126">
    <property type="entry name" value="Pectin lyase-like"/>
    <property type="match status" value="1"/>
</dbReference>
<keyword evidence="4" id="KW-1185">Reference proteome</keyword>
<keyword evidence="1" id="KW-0732">Signal</keyword>
<evidence type="ECO:0000259" key="2">
    <source>
        <dbReference type="Pfam" id="PF13229"/>
    </source>
</evidence>
<dbReference type="Proteomes" id="UP001301442">
    <property type="component" value="Chromosome"/>
</dbReference>
<dbReference type="RefSeq" id="WP_348395052.1">
    <property type="nucleotide sequence ID" value="NZ_CP136600.1"/>
</dbReference>
<protein>
    <submittedName>
        <fullName evidence="3">Right-handed parallel beta-helix repeat-containing protein</fullName>
    </submittedName>
</protein>
<dbReference type="InterPro" id="IPR011050">
    <property type="entry name" value="Pectin_lyase_fold/virulence"/>
</dbReference>
<sequence>MMRIITAMMIIIALISNVYAADYYVHPQGNDKNSGLSQFDAWQTLSKASQQHYQPGDNLLLAKGQQFYGELLLSGQHGQPDKPIRVSSYAQTGINDQSAYIDAGKEHTALSLINSSYIEVSDLALSAITPIVAHNNKVVKYKAKPAMRLGVLVKTTLPGEYPGIVLKRLQIKDVFYHQAGFQRGSDEVKTANGKQSYGWGIRVINNLKRASFIDLEISDSTISNVSHTGIKFTSKHQNIEDVRVINNDVLKTGGPGIQLSGVKNGYFAHNRVNYSGSNNDSRKWGRGSGLWTWGSDNILIEHNEFKNANGPGDSAGVHIDFNCSNVVVQYNFSANNAGGFCEILGNNFNNAYRYNISVNDGRRVKGVDGAFQQGKTFWLSGYRGKNKTRSGPFHSYFYNNTIYVDDTIISKIAIDNKAKGILIANNIFHIVGKSEAVLGDQYRADTANNQPIENVVFTNNLFLNQKNWPSDIAIKDSNPLFGNARFINAGGLNKSDYRPTAASLIKGKGIAIKALPGDNIGLEIGFKVNRDILNNPIRNKPDLGAIEIQ</sequence>
<name>A0ABZ0GLJ5_9GAMM</name>
<evidence type="ECO:0000313" key="3">
    <source>
        <dbReference type="EMBL" id="WOH36238.1"/>
    </source>
</evidence>
<dbReference type="Pfam" id="PF13229">
    <property type="entry name" value="Beta_helix"/>
    <property type="match status" value="1"/>
</dbReference>
<proteinExistence type="predicted"/>
<feature type="domain" description="Right handed beta helix" evidence="2">
    <location>
        <begin position="215"/>
        <end position="350"/>
    </location>
</feature>
<evidence type="ECO:0000313" key="4">
    <source>
        <dbReference type="Proteomes" id="UP001301442"/>
    </source>
</evidence>
<dbReference type="InterPro" id="IPR006626">
    <property type="entry name" value="PbH1"/>
</dbReference>
<dbReference type="InterPro" id="IPR012334">
    <property type="entry name" value="Pectin_lyas_fold"/>
</dbReference>
<dbReference type="EMBL" id="CP136600">
    <property type="protein sequence ID" value="WOH36238.1"/>
    <property type="molecule type" value="Genomic_DNA"/>
</dbReference>